<dbReference type="Proteomes" id="UP000027222">
    <property type="component" value="Unassembled WGS sequence"/>
</dbReference>
<evidence type="ECO:0008006" key="4">
    <source>
        <dbReference type="Google" id="ProtNLM"/>
    </source>
</evidence>
<proteinExistence type="predicted"/>
<evidence type="ECO:0000313" key="3">
    <source>
        <dbReference type="Proteomes" id="UP000027222"/>
    </source>
</evidence>
<dbReference type="STRING" id="685588.A0A067TP26"/>
<evidence type="ECO:0000313" key="2">
    <source>
        <dbReference type="EMBL" id="KDR81679.1"/>
    </source>
</evidence>
<name>A0A067TP26_GALM3</name>
<dbReference type="HOGENOM" id="CLU_016307_0_0_1"/>
<organism evidence="2 3">
    <name type="scientific">Galerina marginata (strain CBS 339.88)</name>
    <dbReference type="NCBI Taxonomy" id="685588"/>
    <lineage>
        <taxon>Eukaryota</taxon>
        <taxon>Fungi</taxon>
        <taxon>Dikarya</taxon>
        <taxon>Basidiomycota</taxon>
        <taxon>Agaricomycotina</taxon>
        <taxon>Agaricomycetes</taxon>
        <taxon>Agaricomycetidae</taxon>
        <taxon>Agaricales</taxon>
        <taxon>Agaricineae</taxon>
        <taxon>Strophariaceae</taxon>
        <taxon>Galerina</taxon>
    </lineage>
</organism>
<feature type="region of interest" description="Disordered" evidence="1">
    <location>
        <begin position="1"/>
        <end position="23"/>
    </location>
</feature>
<feature type="compositionally biased region" description="Polar residues" evidence="1">
    <location>
        <begin position="1"/>
        <end position="10"/>
    </location>
</feature>
<dbReference type="OrthoDB" id="2535907at2759"/>
<accession>A0A067TP26</accession>
<keyword evidence="3" id="KW-1185">Reference proteome</keyword>
<gene>
    <name evidence="2" type="ORF">GALMADRAFT_239795</name>
</gene>
<sequence length="903" mass="98983">MDTSQDSNTNPSPPSKGKGVETNSKNWRAGWWDFYPLLERPKRPLQWSQSSIIFTAHPTQPIITGRHFSSSKQFVLPSPPPIMTSPASYDPPTVISASPCDAWLLAYFPRRDGEGTGCLWKRGPHVDNWIVKECWSLPKGGGIVAASWLGNRREWVAGASGIPIRLPVRGPAIPISDATLLLVTQDNYVHLSYIRHYSSGLKTLKRSLIFFGVSTESSPSPMDVGENANSTRQCVEAAIGIGYNENTIFIATHSRRVPPPGPTTLNAPAFDSMDLSVTRHLTSPDQKTAEWENWGEERTIELYEVQIRFDSVQMALGVFQLSTLDCPTLALSGLTFICTPPRPNPPQTPLLDATSSPSQPKVNPPDKGKIGLVATYVNFHNYTKPPTSTLTLYSLALRAPNSSSRIWAVLQTATRLMESGIVTHIEPFIDFSGPSTVLMHACVLDTSGSFVAGKSLEKDTPIGTLKVLNIPNLTDNINWGSTPIKSSKGTLGKDLPLIASLSPNRRLFCTLSSSLWQNQTAVYALPLPEVSNTPSIRLPLALATAILGRTSTADLIHAICSPAVSVAGAASILYQTLDILDKHYKSEFSPNVSTWDVLGMATEVYRTKALLSKNEKEAEDLTNRWETAHDICLLAACNVAFEDCKEGDGYDLEAVWQMIGMCTWVINFTEKLMKACVLSSNATIVVTPLGNSDSETLAMPILLHLCHPFSLQNVFSALRHVKAFRFFLGSLPAGSEHSQIAQTMLVDAVDSSGVDLGNLISLLEEYLEPLRNMDPQECRHALAACRPTPVMQPHLGKLLQHISDSETLLNKSTLFIKPSDLIDGVARLSLGTQPKIEEKDVVSKAILLKQEPKDVCLRCGGKTAMGREVTLPRGHFHSKWHLFELKWQLRCICGGPWSLPSIS</sequence>
<dbReference type="AlphaFoldDB" id="A0A067TP26"/>
<protein>
    <recommendedName>
        <fullName evidence="4">Mediator complex subunit 16</fullName>
    </recommendedName>
</protein>
<reference evidence="3" key="1">
    <citation type="journal article" date="2014" name="Proc. Natl. Acad. Sci. U.S.A.">
        <title>Extensive sampling of basidiomycete genomes demonstrates inadequacy of the white-rot/brown-rot paradigm for wood decay fungi.</title>
        <authorList>
            <person name="Riley R."/>
            <person name="Salamov A.A."/>
            <person name="Brown D.W."/>
            <person name="Nagy L.G."/>
            <person name="Floudas D."/>
            <person name="Held B.W."/>
            <person name="Levasseur A."/>
            <person name="Lombard V."/>
            <person name="Morin E."/>
            <person name="Otillar R."/>
            <person name="Lindquist E.A."/>
            <person name="Sun H."/>
            <person name="LaButti K.M."/>
            <person name="Schmutz J."/>
            <person name="Jabbour D."/>
            <person name="Luo H."/>
            <person name="Baker S.E."/>
            <person name="Pisabarro A.G."/>
            <person name="Walton J.D."/>
            <person name="Blanchette R.A."/>
            <person name="Henrissat B."/>
            <person name="Martin F."/>
            <person name="Cullen D."/>
            <person name="Hibbett D.S."/>
            <person name="Grigoriev I.V."/>
        </authorList>
    </citation>
    <scope>NUCLEOTIDE SEQUENCE [LARGE SCALE GENOMIC DNA]</scope>
    <source>
        <strain evidence="3">CBS 339.88</strain>
    </source>
</reference>
<dbReference type="EMBL" id="KL142370">
    <property type="protein sequence ID" value="KDR81679.1"/>
    <property type="molecule type" value="Genomic_DNA"/>
</dbReference>
<feature type="region of interest" description="Disordered" evidence="1">
    <location>
        <begin position="343"/>
        <end position="365"/>
    </location>
</feature>
<evidence type="ECO:0000256" key="1">
    <source>
        <dbReference type="SAM" id="MobiDB-lite"/>
    </source>
</evidence>